<keyword evidence="3" id="KW-1185">Reference proteome</keyword>
<dbReference type="HOGENOM" id="CLU_054590_2_1_1"/>
<dbReference type="eggNOG" id="KOG3043">
    <property type="taxonomic scope" value="Eukaryota"/>
</dbReference>
<dbReference type="EMBL" id="CAIF01000020">
    <property type="protein sequence ID" value="CCH41404.1"/>
    <property type="molecule type" value="Genomic_DNA"/>
</dbReference>
<name>K0KIY2_WICCF</name>
<dbReference type="GO" id="GO:0016787">
    <property type="term" value="F:hydrolase activity"/>
    <property type="evidence" value="ECO:0007669"/>
    <property type="project" value="UniProtKB-KW"/>
</dbReference>
<dbReference type="PANTHER" id="PTHR17630:SF44">
    <property type="entry name" value="PROTEIN AIM2"/>
    <property type="match status" value="1"/>
</dbReference>
<dbReference type="InParanoid" id="K0KIY2"/>
<feature type="domain" description="Dienelactone hydrolase" evidence="1">
    <location>
        <begin position="6"/>
        <end position="211"/>
    </location>
</feature>
<evidence type="ECO:0000313" key="2">
    <source>
        <dbReference type="EMBL" id="CCH41404.1"/>
    </source>
</evidence>
<dbReference type="FunCoup" id="K0KIY2">
    <property type="interactions" value="262"/>
</dbReference>
<sequence>MVIVMNTYVTGDKSDKVIIILTDIFGNKYNNVLLIADELSKNGYYVLIPDILKGDDRTPETDLSIWLPNHSSEITRPIVESFINELTKDIDTKFLGLIGYCFGAKYVVQQLTNSTKITTGAIAHPSLVTIDEVSKITKPILISSAETDQMFTDDLRKQTESKLKEIKARYQIDLFSGVSHGFSVRGDVSDEVVKYAKEKTLYDQLYWFNTFASAK</sequence>
<organism evidence="2 3">
    <name type="scientific">Wickerhamomyces ciferrii (strain ATCC 14091 / BCRC 22168 / CBS 111 / JCM 3599 / NBRC 0793 / NRRL Y-1031 F-60-10)</name>
    <name type="common">Yeast</name>
    <name type="synonym">Pichia ciferrii</name>
    <dbReference type="NCBI Taxonomy" id="1206466"/>
    <lineage>
        <taxon>Eukaryota</taxon>
        <taxon>Fungi</taxon>
        <taxon>Dikarya</taxon>
        <taxon>Ascomycota</taxon>
        <taxon>Saccharomycotina</taxon>
        <taxon>Saccharomycetes</taxon>
        <taxon>Phaffomycetales</taxon>
        <taxon>Wickerhamomycetaceae</taxon>
        <taxon>Wickerhamomyces</taxon>
    </lineage>
</organism>
<gene>
    <name evidence="2" type="ORF">BN7_945</name>
</gene>
<dbReference type="Pfam" id="PF01738">
    <property type="entry name" value="DLH"/>
    <property type="match status" value="1"/>
</dbReference>
<accession>K0KIY2</accession>
<dbReference type="InterPro" id="IPR029058">
    <property type="entry name" value="AB_hydrolase_fold"/>
</dbReference>
<dbReference type="InterPro" id="IPR002925">
    <property type="entry name" value="Dienelactn_hydro"/>
</dbReference>
<evidence type="ECO:0000259" key="1">
    <source>
        <dbReference type="Pfam" id="PF01738"/>
    </source>
</evidence>
<comment type="caution">
    <text evidence="2">The sequence shown here is derived from an EMBL/GenBank/DDBJ whole genome shotgun (WGS) entry which is preliminary data.</text>
</comment>
<reference evidence="2 3" key="1">
    <citation type="journal article" date="2012" name="Eukaryot. Cell">
        <title>Draft genome sequence of Wickerhamomyces ciferrii NRRL Y-1031 F-60-10.</title>
        <authorList>
            <person name="Schneider J."/>
            <person name="Andrea H."/>
            <person name="Blom J."/>
            <person name="Jaenicke S."/>
            <person name="Ruckert C."/>
            <person name="Schorsch C."/>
            <person name="Szczepanowski R."/>
            <person name="Farwick M."/>
            <person name="Goesmann A."/>
            <person name="Puhler A."/>
            <person name="Schaffer S."/>
            <person name="Tauch A."/>
            <person name="Kohler T."/>
            <person name="Brinkrolf K."/>
        </authorList>
    </citation>
    <scope>NUCLEOTIDE SEQUENCE [LARGE SCALE GENOMIC DNA]</scope>
    <source>
        <strain evidence="3">ATCC 14091 / BCRC 22168 / CBS 111 / JCM 3599 / NBRC 0793 / NRRL Y-1031 F-60-10</strain>
    </source>
</reference>
<dbReference type="Gene3D" id="3.40.50.1820">
    <property type="entry name" value="alpha/beta hydrolase"/>
    <property type="match status" value="1"/>
</dbReference>
<dbReference type="STRING" id="1206466.K0KIY2"/>
<dbReference type="EC" id="3.1.-.-" evidence="2"/>
<dbReference type="PANTHER" id="PTHR17630">
    <property type="entry name" value="DIENELACTONE HYDROLASE"/>
    <property type="match status" value="1"/>
</dbReference>
<dbReference type="Proteomes" id="UP000009328">
    <property type="component" value="Unassembled WGS sequence"/>
</dbReference>
<dbReference type="AlphaFoldDB" id="K0KIY2"/>
<evidence type="ECO:0000313" key="3">
    <source>
        <dbReference type="Proteomes" id="UP000009328"/>
    </source>
</evidence>
<keyword evidence="2" id="KW-0378">Hydrolase</keyword>
<protein>
    <submittedName>
        <fullName evidence="2">Carboxymethylenebutenolidase</fullName>
        <ecNumber evidence="2">3.1.-.-</ecNumber>
    </submittedName>
</protein>
<proteinExistence type="predicted"/>
<dbReference type="SUPFAM" id="SSF53474">
    <property type="entry name" value="alpha/beta-Hydrolases"/>
    <property type="match status" value="1"/>
</dbReference>